<feature type="transmembrane region" description="Helical" evidence="10">
    <location>
        <begin position="320"/>
        <end position="341"/>
    </location>
</feature>
<evidence type="ECO:0000256" key="1">
    <source>
        <dbReference type="ARBA" id="ARBA00004429"/>
    </source>
</evidence>
<dbReference type="NCBIfam" id="TIGR00797">
    <property type="entry name" value="matE"/>
    <property type="match status" value="1"/>
</dbReference>
<evidence type="ECO:0000313" key="12">
    <source>
        <dbReference type="Proteomes" id="UP000635316"/>
    </source>
</evidence>
<dbReference type="PIRSF" id="PIRSF006603">
    <property type="entry name" value="DinF"/>
    <property type="match status" value="1"/>
</dbReference>
<dbReference type="PANTHER" id="PTHR43298">
    <property type="entry name" value="MULTIDRUG RESISTANCE PROTEIN NORM-RELATED"/>
    <property type="match status" value="1"/>
</dbReference>
<keyword evidence="12" id="KW-1185">Reference proteome</keyword>
<proteinExistence type="predicted"/>
<dbReference type="InterPro" id="IPR050222">
    <property type="entry name" value="MATE_MdtK"/>
</dbReference>
<keyword evidence="6 10" id="KW-1133">Transmembrane helix</keyword>
<gene>
    <name evidence="11" type="ORF">JHL22_07370</name>
</gene>
<feature type="transmembrane region" description="Helical" evidence="10">
    <location>
        <begin position="99"/>
        <end position="116"/>
    </location>
</feature>
<feature type="transmembrane region" description="Helical" evidence="10">
    <location>
        <begin position="243"/>
        <end position="267"/>
    </location>
</feature>
<keyword evidence="4" id="KW-1003">Cell membrane</keyword>
<accession>A0ABS1EDC6</accession>
<evidence type="ECO:0000256" key="9">
    <source>
        <dbReference type="ARBA" id="ARBA00031636"/>
    </source>
</evidence>
<dbReference type="InterPro" id="IPR002528">
    <property type="entry name" value="MATE_fam"/>
</dbReference>
<keyword evidence="7" id="KW-0406">Ion transport</keyword>
<feature type="transmembrane region" description="Helical" evidence="10">
    <location>
        <begin position="393"/>
        <end position="413"/>
    </location>
</feature>
<evidence type="ECO:0000256" key="5">
    <source>
        <dbReference type="ARBA" id="ARBA00022692"/>
    </source>
</evidence>
<evidence type="ECO:0000256" key="7">
    <source>
        <dbReference type="ARBA" id="ARBA00023065"/>
    </source>
</evidence>
<dbReference type="Pfam" id="PF01554">
    <property type="entry name" value="MatE"/>
    <property type="match status" value="2"/>
</dbReference>
<protein>
    <recommendedName>
        <fullName evidence="9">Multidrug-efflux transporter</fullName>
    </recommendedName>
</protein>
<dbReference type="RefSeq" id="WP_200235505.1">
    <property type="nucleotide sequence ID" value="NZ_JAENGP010000007.1"/>
</dbReference>
<reference evidence="11 12" key="1">
    <citation type="submission" date="2020-12" db="EMBL/GenBank/DDBJ databases">
        <authorList>
            <person name="Lu T."/>
            <person name="Wang Q."/>
            <person name="Han X."/>
        </authorList>
    </citation>
    <scope>NUCLEOTIDE SEQUENCE [LARGE SCALE GENOMIC DNA]</scope>
    <source>
        <strain evidence="11 12">WQ 585</strain>
    </source>
</reference>
<feature type="transmembrane region" description="Helical" evidence="10">
    <location>
        <begin position="21"/>
        <end position="43"/>
    </location>
</feature>
<evidence type="ECO:0000256" key="10">
    <source>
        <dbReference type="SAM" id="Phobius"/>
    </source>
</evidence>
<evidence type="ECO:0000256" key="6">
    <source>
        <dbReference type="ARBA" id="ARBA00022989"/>
    </source>
</evidence>
<keyword evidence="2" id="KW-0813">Transport</keyword>
<keyword evidence="5 10" id="KW-0812">Transmembrane</keyword>
<feature type="transmembrane region" description="Helical" evidence="10">
    <location>
        <begin position="287"/>
        <end position="308"/>
    </location>
</feature>
<feature type="transmembrane region" description="Helical" evidence="10">
    <location>
        <begin position="433"/>
        <end position="458"/>
    </location>
</feature>
<evidence type="ECO:0000256" key="3">
    <source>
        <dbReference type="ARBA" id="ARBA00022449"/>
    </source>
</evidence>
<feature type="transmembrane region" description="Helical" evidence="10">
    <location>
        <begin position="170"/>
        <end position="192"/>
    </location>
</feature>
<keyword evidence="3" id="KW-0050">Antiport</keyword>
<comment type="subcellular location">
    <subcellularLocation>
        <location evidence="1">Cell inner membrane</location>
        <topology evidence="1">Multi-pass membrane protein</topology>
    </subcellularLocation>
</comment>
<evidence type="ECO:0000313" key="11">
    <source>
        <dbReference type="EMBL" id="MBK1781033.1"/>
    </source>
</evidence>
<feature type="transmembrane region" description="Helical" evidence="10">
    <location>
        <begin position="353"/>
        <end position="372"/>
    </location>
</feature>
<feature type="transmembrane region" description="Helical" evidence="10">
    <location>
        <begin position="198"/>
        <end position="222"/>
    </location>
</feature>
<comment type="caution">
    <text evidence="11">The sequence shown here is derived from an EMBL/GenBank/DDBJ whole genome shotgun (WGS) entry which is preliminary data.</text>
</comment>
<name>A0ABS1EDC6_9BURK</name>
<organism evidence="11 12">
    <name type="scientific">Advenella mandrilli</name>
    <dbReference type="NCBI Taxonomy" id="2800330"/>
    <lineage>
        <taxon>Bacteria</taxon>
        <taxon>Pseudomonadati</taxon>
        <taxon>Pseudomonadota</taxon>
        <taxon>Betaproteobacteria</taxon>
        <taxon>Burkholderiales</taxon>
        <taxon>Alcaligenaceae</taxon>
    </lineage>
</organism>
<dbReference type="InterPro" id="IPR048279">
    <property type="entry name" value="MdtK-like"/>
</dbReference>
<dbReference type="PANTHER" id="PTHR43298:SF2">
    <property type="entry name" value="FMN_FAD EXPORTER YEEO-RELATED"/>
    <property type="match status" value="1"/>
</dbReference>
<evidence type="ECO:0000256" key="2">
    <source>
        <dbReference type="ARBA" id="ARBA00022448"/>
    </source>
</evidence>
<feature type="transmembrane region" description="Helical" evidence="10">
    <location>
        <begin position="136"/>
        <end position="158"/>
    </location>
</feature>
<feature type="transmembrane region" description="Helical" evidence="10">
    <location>
        <begin position="55"/>
        <end position="78"/>
    </location>
</feature>
<dbReference type="Proteomes" id="UP000635316">
    <property type="component" value="Unassembled WGS sequence"/>
</dbReference>
<dbReference type="EMBL" id="JAENGP010000007">
    <property type="protein sequence ID" value="MBK1781033.1"/>
    <property type="molecule type" value="Genomic_DNA"/>
</dbReference>
<evidence type="ECO:0000256" key="8">
    <source>
        <dbReference type="ARBA" id="ARBA00023136"/>
    </source>
</evidence>
<keyword evidence="8 10" id="KW-0472">Membrane</keyword>
<sequence>MSLDSKSGLSFSGSLGYILKQAWPILISQWAGIAFAVMDSMMLGHFSPDSLQAMALATSIFLTVNIGLMGVVHALIPICAQLLGSNKKEEIGRIWGQGLWLSFTLSLVGGLVLLFPDVWLSMSGDVPAHVRDEVAIYLRIIFIALPASLMFRAVYALCTAVQKPKLVMQINLFSIALKALLNWLLIFGHFGLPALGSAGASTATAIVSWLMFFAGLWILFNNPFYRQFNLTLGRPQRKYLTEILKLGIPMGGSYLVEVSAFTFMALLAAREGTFVSGGHQVLSNLTAILYMMPLSLGIATSSLTARAVGARNFRFAHQIAMSGLLLSLIGVGLSITIVLLGKPLIIRAYTSDPQVALVAGALLTIIPLLHFSDAMQCMISYILRAYKIAAIPFILQTVLLLGLGLAGGWYFGFGNGVGFLRPLNHLLTPGAPVGVSSLWIMCSLSLLICAFFLHIWYWKVIYYAKRKSW</sequence>
<evidence type="ECO:0000256" key="4">
    <source>
        <dbReference type="ARBA" id="ARBA00022475"/>
    </source>
</evidence>